<protein>
    <submittedName>
        <fullName evidence="1">Uncharacterized protein</fullName>
    </submittedName>
</protein>
<reference evidence="1" key="1">
    <citation type="submission" date="2021-01" db="EMBL/GenBank/DDBJ databases">
        <authorList>
            <person name="Sun Q."/>
        </authorList>
    </citation>
    <scope>NUCLEOTIDE SEQUENCE</scope>
    <source>
        <strain evidence="1">YIM B02566</strain>
    </source>
</reference>
<gene>
    <name evidence="1" type="ORF">JHL16_02580</name>
</gene>
<dbReference type="Proteomes" id="UP000616151">
    <property type="component" value="Unassembled WGS sequence"/>
</dbReference>
<keyword evidence="2" id="KW-1185">Reference proteome</keyword>
<name>A0ACC5QYG5_9HYPH</name>
<organism evidence="1 2">
    <name type="scientific">Taklimakanibacter albus</name>
    <dbReference type="NCBI Taxonomy" id="2800327"/>
    <lineage>
        <taxon>Bacteria</taxon>
        <taxon>Pseudomonadati</taxon>
        <taxon>Pseudomonadota</taxon>
        <taxon>Alphaproteobacteria</taxon>
        <taxon>Hyphomicrobiales</taxon>
        <taxon>Aestuariivirgaceae</taxon>
        <taxon>Taklimakanibacter</taxon>
    </lineage>
</organism>
<proteinExistence type="predicted"/>
<comment type="caution">
    <text evidence="1">The sequence shown here is derived from an EMBL/GenBank/DDBJ whole genome shotgun (WGS) entry which is preliminary data.</text>
</comment>
<accession>A0ACC5QYG5</accession>
<dbReference type="EMBL" id="JAENHL010000004">
    <property type="protein sequence ID" value="MBK1865223.1"/>
    <property type="molecule type" value="Genomic_DNA"/>
</dbReference>
<evidence type="ECO:0000313" key="2">
    <source>
        <dbReference type="Proteomes" id="UP000616151"/>
    </source>
</evidence>
<sequence>MRYFVDRMIGLIAITVVVLVGLIFYNSYKYLVWPHVPAVVTSIKPICVYAKKSGRRSTIRKYLSCGADSEATAAGLMLTVTSLSPTEKRSSRRFMKRNPGERPPQL</sequence>
<evidence type="ECO:0000313" key="1">
    <source>
        <dbReference type="EMBL" id="MBK1865223.1"/>
    </source>
</evidence>